<organism evidence="3 4">
    <name type="scientific">Armadillidium nasatum</name>
    <dbReference type="NCBI Taxonomy" id="96803"/>
    <lineage>
        <taxon>Eukaryota</taxon>
        <taxon>Metazoa</taxon>
        <taxon>Ecdysozoa</taxon>
        <taxon>Arthropoda</taxon>
        <taxon>Crustacea</taxon>
        <taxon>Multicrustacea</taxon>
        <taxon>Malacostraca</taxon>
        <taxon>Eumalacostraca</taxon>
        <taxon>Peracarida</taxon>
        <taxon>Isopoda</taxon>
        <taxon>Oniscidea</taxon>
        <taxon>Crinocheta</taxon>
        <taxon>Armadillidiidae</taxon>
        <taxon>Armadillidium</taxon>
    </lineage>
</organism>
<dbReference type="Pfam" id="PF02213">
    <property type="entry name" value="GYF"/>
    <property type="match status" value="1"/>
</dbReference>
<feature type="compositionally biased region" description="Polar residues" evidence="1">
    <location>
        <begin position="665"/>
        <end position="684"/>
    </location>
</feature>
<sequence>MSETSLKFGPEWLRALSHGSMSSPPSSPGPVKFKIIVTAVKKCLLCTRRMLPPPDGLQNLGSLCIDHIQEPLAFLPINIDEQRIWQRVSNEQGLRGPGRAPVNGMGRGRGSSGERGRGRGRGIGAPYYSRGISYDEESETRVVTREGGPPGMPLRNKSYERSQSIGDGNRAWVVSERNAIERTTGIEERSSGAVSPQKGRAANENWRSRGAEEKGDTWRGLRSDKWGNRGGWRERELMDGEWEEGGRGQQPPGGRNSSRSWDSEQNADDKGGSFDATGAFHAPGSSDEEVEEEEEEVENHDSKTSECTSDSGRNHTTNQFNEEKYTKKPEKLLEDEKELRSKSLNETHENPTDFQVYLNGQKTKDSDELKEDYSNHIQESSSPSPSLSTTQPSEVPVMNGVLSEEERIALCSSPSKRIERKDSLPTSTLASNPSRTVPDTSNTPLLPPQSSLPLPLTTPPPSTLPLHSLAPNLNPSSLVQSSNSPLPVHIHMERLEDKLQQREEDNLEHMQSVADDLVAKLVDDEPRPLSDGRVRIHQAPPGGFLPSETISHPPHEELWYYTDPQGDIQGPFSSADMSAWCKAGYFKPSLLLRRECDDKFAQLGDLIKVFGRLPFTPGPPVPPLKVSELLHSKAQVERERYEIMQAQLLQKQLYHQQQTAAATVSHHQTGVNQELRSSLPSSITPPLAQQPPDPIQAFVAQMTTTSGSNHSISSETPLSQPPQSSSPIGGESPLQKLLLQLQRGSQSGVGGGLTTGGAGPLLPGHIPPSTLGTIPPSTSIGLEKNTPDQYDAIQSLMSQLTKMQMQGPENLQQEDPRIREEEQKRIEDERRLFEEQKRAEEERIKLQQIRLQEERLKEEERRKELEAKNQRLEEELRRIQEEQLKRKREEEELRRKKEEEEQRRRKEEEQRAREAAEQKRKLEQQQKNAEASKKEEEQRRQQQQLKQKQKQEEEARKREEAKKAEEEERKRKEEQRLKEEQQRIREEKKKEEEEKKRRKEEKERQHQLQIQEEMRRVALEEERKRMQQLAEEEKKKQQNEEQQQAKQRQQKKGAAAAQEQKSSQPAWNTTSAAQDKNVAAPSLAEIQKAQEIKERKEREAEALREAQRQKEAQRQAAEEKKKQEANLKWAARVSQNNNNKSGSKATVNQPPEVPVKSLIEIQKEEEKLMKKRKEREQAERASLNHLTLNSAGVWSSASQSLSWANKAASAAAPVITLSNPQPGPQQAWNSSSNSLAWSAIAQSNVNNTSSGWNSETTMYNQNSSTQNLGGFWESPDTVKYGSGKGQSNTATTASVRSPPKANTANQSSNAKSAAGVQAVNSNKVNKKKIKDENESVKKLFANSISPADNFSQWCKSSLNSMKVHASIDIPTFVGFLADVESPYEVHDYIRSYLGDSKEVKEFAKQYLERRSKARNAQKEKHDEDNILAPAPAINPVSNLEFQEVKTRLRKGRKKMQKVDSSILGFSLNALERIDVEDAN</sequence>
<evidence type="ECO:0000256" key="1">
    <source>
        <dbReference type="SAM" id="MobiDB-lite"/>
    </source>
</evidence>
<feature type="region of interest" description="Disordered" evidence="1">
    <location>
        <begin position="855"/>
        <end position="874"/>
    </location>
</feature>
<comment type="caution">
    <text evidence="3">The sequence shown here is derived from an EMBL/GenBank/DDBJ whole genome shotgun (WGS) entry which is preliminary data.</text>
</comment>
<dbReference type="InterPro" id="IPR035445">
    <property type="entry name" value="GYF-like_dom_sf"/>
</dbReference>
<feature type="compositionally biased region" description="Acidic residues" evidence="1">
    <location>
        <begin position="286"/>
        <end position="298"/>
    </location>
</feature>
<feature type="compositionally biased region" description="Basic and acidic residues" evidence="1">
    <location>
        <begin position="362"/>
        <end position="374"/>
    </location>
</feature>
<feature type="compositionally biased region" description="Polar residues" evidence="1">
    <location>
        <begin position="1133"/>
        <end position="1149"/>
    </location>
</feature>
<evidence type="ECO:0000313" key="4">
    <source>
        <dbReference type="Proteomes" id="UP000326759"/>
    </source>
</evidence>
<dbReference type="CDD" id="cd00072">
    <property type="entry name" value="GYF"/>
    <property type="match status" value="1"/>
</dbReference>
<feature type="region of interest" description="Disordered" evidence="1">
    <location>
        <begin position="138"/>
        <end position="163"/>
    </location>
</feature>
<dbReference type="PROSITE" id="PS50829">
    <property type="entry name" value="GYF"/>
    <property type="match status" value="1"/>
</dbReference>
<dbReference type="OrthoDB" id="48509at2759"/>
<protein>
    <submittedName>
        <fullName evidence="3">PERQ amino acid-rich with GYF domain-containing protein</fullName>
    </submittedName>
</protein>
<feature type="compositionally biased region" description="Basic and acidic residues" evidence="1">
    <location>
        <begin position="886"/>
        <end position="940"/>
    </location>
</feature>
<dbReference type="SMART" id="SM00444">
    <property type="entry name" value="GYF"/>
    <property type="match status" value="1"/>
</dbReference>
<feature type="domain" description="GYF" evidence="2">
    <location>
        <begin position="556"/>
        <end position="604"/>
    </location>
</feature>
<feature type="compositionally biased region" description="Basic and acidic residues" evidence="1">
    <location>
        <begin position="1088"/>
        <end position="1125"/>
    </location>
</feature>
<dbReference type="PANTHER" id="PTHR14445:SF36">
    <property type="entry name" value="FI03272P-RELATED"/>
    <property type="match status" value="1"/>
</dbReference>
<dbReference type="Proteomes" id="UP000326759">
    <property type="component" value="Unassembled WGS sequence"/>
</dbReference>
<dbReference type="Gene3D" id="3.30.1490.40">
    <property type="match status" value="1"/>
</dbReference>
<evidence type="ECO:0000313" key="3">
    <source>
        <dbReference type="EMBL" id="KAB7501275.1"/>
    </source>
</evidence>
<feature type="compositionally biased region" description="Polar residues" evidence="1">
    <location>
        <begin position="701"/>
        <end position="712"/>
    </location>
</feature>
<feature type="compositionally biased region" description="Low complexity" evidence="1">
    <location>
        <begin position="440"/>
        <end position="455"/>
    </location>
</feature>
<feature type="region of interest" description="Disordered" evidence="1">
    <location>
        <begin position="1266"/>
        <end position="1319"/>
    </location>
</feature>
<feature type="region of interest" description="Disordered" evidence="1">
    <location>
        <begin position="91"/>
        <end position="124"/>
    </location>
</feature>
<feature type="compositionally biased region" description="Polar residues" evidence="1">
    <location>
        <begin position="305"/>
        <end position="320"/>
    </location>
</feature>
<gene>
    <name evidence="3" type="ORF">Anas_09357</name>
</gene>
<feature type="region of interest" description="Disordered" evidence="1">
    <location>
        <begin position="183"/>
        <end position="469"/>
    </location>
</feature>
<dbReference type="EMBL" id="SEYY01011176">
    <property type="protein sequence ID" value="KAB7501275.1"/>
    <property type="molecule type" value="Genomic_DNA"/>
</dbReference>
<feature type="compositionally biased region" description="Basic and acidic residues" evidence="1">
    <location>
        <begin position="949"/>
        <end position="1039"/>
    </location>
</feature>
<feature type="compositionally biased region" description="Polar residues" evidence="1">
    <location>
        <begin position="1285"/>
        <end position="1311"/>
    </location>
</feature>
<feature type="compositionally biased region" description="Low complexity" evidence="1">
    <location>
        <begin position="378"/>
        <end position="394"/>
    </location>
</feature>
<dbReference type="InterPro" id="IPR051640">
    <property type="entry name" value="GRB10-interact_GYF"/>
</dbReference>
<dbReference type="InterPro" id="IPR003169">
    <property type="entry name" value="GYF"/>
</dbReference>
<dbReference type="GO" id="GO:0005829">
    <property type="term" value="C:cytosol"/>
    <property type="evidence" value="ECO:0007669"/>
    <property type="project" value="TreeGrafter"/>
</dbReference>
<dbReference type="SUPFAM" id="SSF55277">
    <property type="entry name" value="GYF domain"/>
    <property type="match status" value="1"/>
</dbReference>
<feature type="compositionally biased region" description="Basic and acidic residues" evidence="1">
    <location>
        <begin position="206"/>
        <end position="238"/>
    </location>
</feature>
<keyword evidence="4" id="KW-1185">Reference proteome</keyword>
<name>A0A5N5T888_9CRUS</name>
<reference evidence="3 4" key="1">
    <citation type="journal article" date="2019" name="PLoS Biol.">
        <title>Sex chromosomes control vertical transmission of feminizing Wolbachia symbionts in an isopod.</title>
        <authorList>
            <person name="Becking T."/>
            <person name="Chebbi M.A."/>
            <person name="Giraud I."/>
            <person name="Moumen B."/>
            <person name="Laverre T."/>
            <person name="Caubet Y."/>
            <person name="Peccoud J."/>
            <person name="Gilbert C."/>
            <person name="Cordaux R."/>
        </authorList>
    </citation>
    <scope>NUCLEOTIDE SEQUENCE [LARGE SCALE GENOMIC DNA]</scope>
    <source>
        <strain evidence="3">ANa2</strain>
        <tissue evidence="3">Whole body excluding digestive tract and cuticle</tissue>
    </source>
</reference>
<feature type="region of interest" description="Disordered" evidence="1">
    <location>
        <begin position="886"/>
        <end position="1156"/>
    </location>
</feature>
<feature type="compositionally biased region" description="Polar residues" evidence="1">
    <location>
        <begin position="1062"/>
        <end position="1074"/>
    </location>
</feature>
<feature type="compositionally biased region" description="Low complexity" evidence="1">
    <location>
        <begin position="1040"/>
        <end position="1061"/>
    </location>
</feature>
<feature type="compositionally biased region" description="Basic and acidic residues" evidence="1">
    <location>
        <begin position="321"/>
        <end position="351"/>
    </location>
</feature>
<accession>A0A5N5T888</accession>
<feature type="compositionally biased region" description="Polar residues" evidence="1">
    <location>
        <begin position="424"/>
        <end position="439"/>
    </location>
</feature>
<feature type="region of interest" description="Disordered" evidence="1">
    <location>
        <begin position="660"/>
        <end position="731"/>
    </location>
</feature>
<proteinExistence type="predicted"/>
<evidence type="ECO:0000259" key="2">
    <source>
        <dbReference type="PROSITE" id="PS50829"/>
    </source>
</evidence>
<feature type="compositionally biased region" description="Low complexity" evidence="1">
    <location>
        <begin position="713"/>
        <end position="731"/>
    </location>
</feature>
<dbReference type="PANTHER" id="PTHR14445">
    <property type="entry name" value="GRB10 INTERACTING GYF PROTEIN"/>
    <property type="match status" value="1"/>
</dbReference>